<dbReference type="Gramene" id="AET4Gv20555700.4">
    <property type="protein sequence ID" value="AET4Gv20555700.4"/>
    <property type="gene ID" value="AET4Gv20555700"/>
</dbReference>
<reference evidence="2" key="2">
    <citation type="journal article" date="2017" name="Nat. Plants">
        <title>The Aegilops tauschii genome reveals multiple impacts of transposons.</title>
        <authorList>
            <person name="Zhao G."/>
            <person name="Zou C."/>
            <person name="Li K."/>
            <person name="Wang K."/>
            <person name="Li T."/>
            <person name="Gao L."/>
            <person name="Zhang X."/>
            <person name="Wang H."/>
            <person name="Yang Z."/>
            <person name="Liu X."/>
            <person name="Jiang W."/>
            <person name="Mao L."/>
            <person name="Kong X."/>
            <person name="Jiao Y."/>
            <person name="Jia J."/>
        </authorList>
    </citation>
    <scope>NUCLEOTIDE SEQUENCE [LARGE SCALE GENOMIC DNA]</scope>
    <source>
        <strain evidence="2">cv. AL8/78</strain>
    </source>
</reference>
<dbReference type="EnsemblPlants" id="AET4Gv20555700.4">
    <property type="protein sequence ID" value="AET4Gv20555700.4"/>
    <property type="gene ID" value="AET4Gv20555700"/>
</dbReference>
<keyword evidence="2" id="KW-1185">Reference proteome</keyword>
<dbReference type="Proteomes" id="UP000015105">
    <property type="component" value="Chromosome 4D"/>
</dbReference>
<organism evidence="1 2">
    <name type="scientific">Aegilops tauschii subsp. strangulata</name>
    <name type="common">Goatgrass</name>
    <dbReference type="NCBI Taxonomy" id="200361"/>
    <lineage>
        <taxon>Eukaryota</taxon>
        <taxon>Viridiplantae</taxon>
        <taxon>Streptophyta</taxon>
        <taxon>Embryophyta</taxon>
        <taxon>Tracheophyta</taxon>
        <taxon>Spermatophyta</taxon>
        <taxon>Magnoliopsida</taxon>
        <taxon>Liliopsida</taxon>
        <taxon>Poales</taxon>
        <taxon>Poaceae</taxon>
        <taxon>BOP clade</taxon>
        <taxon>Pooideae</taxon>
        <taxon>Triticodae</taxon>
        <taxon>Triticeae</taxon>
        <taxon>Triticinae</taxon>
        <taxon>Aegilops</taxon>
    </lineage>
</organism>
<reference evidence="1" key="4">
    <citation type="submission" date="2019-03" db="UniProtKB">
        <authorList>
            <consortium name="EnsemblPlants"/>
        </authorList>
    </citation>
    <scope>IDENTIFICATION</scope>
</reference>
<reference evidence="2" key="1">
    <citation type="journal article" date="2014" name="Science">
        <title>Ancient hybridizations among the ancestral genomes of bread wheat.</title>
        <authorList>
            <consortium name="International Wheat Genome Sequencing Consortium,"/>
            <person name="Marcussen T."/>
            <person name="Sandve S.R."/>
            <person name="Heier L."/>
            <person name="Spannagl M."/>
            <person name="Pfeifer M."/>
            <person name="Jakobsen K.S."/>
            <person name="Wulff B.B."/>
            <person name="Steuernagel B."/>
            <person name="Mayer K.F."/>
            <person name="Olsen O.A."/>
        </authorList>
    </citation>
    <scope>NUCLEOTIDE SEQUENCE [LARGE SCALE GENOMIC DNA]</scope>
    <source>
        <strain evidence="2">cv. AL8/78</strain>
    </source>
</reference>
<dbReference type="AlphaFoldDB" id="A0A453IGS6"/>
<evidence type="ECO:0000313" key="1">
    <source>
        <dbReference type="EnsemblPlants" id="AET4Gv20555700.4"/>
    </source>
</evidence>
<evidence type="ECO:0000313" key="2">
    <source>
        <dbReference type="Proteomes" id="UP000015105"/>
    </source>
</evidence>
<proteinExistence type="predicted"/>
<accession>A0A453IGS6</accession>
<reference evidence="1" key="5">
    <citation type="journal article" date="2021" name="G3 (Bethesda)">
        <title>Aegilops tauschii genome assembly Aet v5.0 features greater sequence contiguity and improved annotation.</title>
        <authorList>
            <person name="Wang L."/>
            <person name="Zhu T."/>
            <person name="Rodriguez J.C."/>
            <person name="Deal K.R."/>
            <person name="Dubcovsky J."/>
            <person name="McGuire P.E."/>
            <person name="Lux T."/>
            <person name="Spannagl M."/>
            <person name="Mayer K.F.X."/>
            <person name="Baldrich P."/>
            <person name="Meyers B.C."/>
            <person name="Huo N."/>
            <person name="Gu Y.Q."/>
            <person name="Zhou H."/>
            <person name="Devos K.M."/>
            <person name="Bennetzen J.L."/>
            <person name="Unver T."/>
            <person name="Budak H."/>
            <person name="Gulick P.J."/>
            <person name="Galiba G."/>
            <person name="Kalapos B."/>
            <person name="Nelson D.R."/>
            <person name="Li P."/>
            <person name="You F.M."/>
            <person name="Luo M.C."/>
            <person name="Dvorak J."/>
        </authorList>
    </citation>
    <scope>NUCLEOTIDE SEQUENCE [LARGE SCALE GENOMIC DNA]</scope>
    <source>
        <strain evidence="1">cv. AL8/78</strain>
    </source>
</reference>
<protein>
    <submittedName>
        <fullName evidence="1">Uncharacterized protein</fullName>
    </submittedName>
</protein>
<name>A0A453IGS6_AEGTS</name>
<reference evidence="1" key="3">
    <citation type="journal article" date="2017" name="Nature">
        <title>Genome sequence of the progenitor of the wheat D genome Aegilops tauschii.</title>
        <authorList>
            <person name="Luo M.C."/>
            <person name="Gu Y.Q."/>
            <person name="Puiu D."/>
            <person name="Wang H."/>
            <person name="Twardziok S.O."/>
            <person name="Deal K.R."/>
            <person name="Huo N."/>
            <person name="Zhu T."/>
            <person name="Wang L."/>
            <person name="Wang Y."/>
            <person name="McGuire P.E."/>
            <person name="Liu S."/>
            <person name="Long H."/>
            <person name="Ramasamy R.K."/>
            <person name="Rodriguez J.C."/>
            <person name="Van S.L."/>
            <person name="Yuan L."/>
            <person name="Wang Z."/>
            <person name="Xia Z."/>
            <person name="Xiao L."/>
            <person name="Anderson O.D."/>
            <person name="Ouyang S."/>
            <person name="Liang Y."/>
            <person name="Zimin A.V."/>
            <person name="Pertea G."/>
            <person name="Qi P."/>
            <person name="Bennetzen J.L."/>
            <person name="Dai X."/>
            <person name="Dawson M.W."/>
            <person name="Muller H.G."/>
            <person name="Kugler K."/>
            <person name="Rivarola-Duarte L."/>
            <person name="Spannagl M."/>
            <person name="Mayer K.F.X."/>
            <person name="Lu F.H."/>
            <person name="Bevan M.W."/>
            <person name="Leroy P."/>
            <person name="Li P."/>
            <person name="You F.M."/>
            <person name="Sun Q."/>
            <person name="Liu Z."/>
            <person name="Lyons E."/>
            <person name="Wicker T."/>
            <person name="Salzberg S.L."/>
            <person name="Devos K.M."/>
            <person name="Dvorak J."/>
        </authorList>
    </citation>
    <scope>NUCLEOTIDE SEQUENCE [LARGE SCALE GENOMIC DNA]</scope>
    <source>
        <strain evidence="1">cv. AL8/78</strain>
    </source>
</reference>
<sequence length="73" mass="8816">MFDDQCICLNLEKCIYAINSDHIASLSKEYSFLSDNHYRNLLWAEPWYLVPPDWKVVNHYLFFSLSLKWHVAY</sequence>